<feature type="signal peptide" evidence="1">
    <location>
        <begin position="1"/>
        <end position="19"/>
    </location>
</feature>
<name>A0A183G3C1_HELPZ</name>
<gene>
    <name evidence="2" type="ORF">HPBE_LOCUS15895</name>
</gene>
<dbReference type="WBParaSite" id="HPBE_0001589601-mRNA-1">
    <property type="protein sequence ID" value="HPBE_0001589601-mRNA-1"/>
    <property type="gene ID" value="HPBE_0001589601"/>
</dbReference>
<evidence type="ECO:0000313" key="4">
    <source>
        <dbReference type="WBParaSite" id="HPBE_0001589601-mRNA-1"/>
    </source>
</evidence>
<evidence type="ECO:0000256" key="1">
    <source>
        <dbReference type="SAM" id="SignalP"/>
    </source>
</evidence>
<proteinExistence type="predicted"/>
<evidence type="ECO:0000313" key="2">
    <source>
        <dbReference type="EMBL" id="VDP04258.1"/>
    </source>
</evidence>
<protein>
    <submittedName>
        <fullName evidence="4">C-type lectin domain-containing protein</fullName>
    </submittedName>
</protein>
<keyword evidence="3" id="KW-1185">Reference proteome</keyword>
<feature type="chain" id="PRO_5044551841" evidence="1">
    <location>
        <begin position="20"/>
        <end position="88"/>
    </location>
</feature>
<reference evidence="4" key="2">
    <citation type="submission" date="2019-09" db="UniProtKB">
        <authorList>
            <consortium name="WormBaseParasite"/>
        </authorList>
    </citation>
    <scope>IDENTIFICATION</scope>
</reference>
<accession>A0A3P8B3P3</accession>
<dbReference type="AlphaFoldDB" id="A0A183G3C1"/>
<dbReference type="EMBL" id="UZAH01029104">
    <property type="protein sequence ID" value="VDP04258.1"/>
    <property type="molecule type" value="Genomic_DNA"/>
</dbReference>
<accession>A0A183G3C1</accession>
<organism evidence="3 4">
    <name type="scientific">Heligmosomoides polygyrus</name>
    <name type="common">Parasitic roundworm</name>
    <dbReference type="NCBI Taxonomy" id="6339"/>
    <lineage>
        <taxon>Eukaryota</taxon>
        <taxon>Metazoa</taxon>
        <taxon>Ecdysozoa</taxon>
        <taxon>Nematoda</taxon>
        <taxon>Chromadorea</taxon>
        <taxon>Rhabditida</taxon>
        <taxon>Rhabditina</taxon>
        <taxon>Rhabditomorpha</taxon>
        <taxon>Strongyloidea</taxon>
        <taxon>Heligmosomidae</taxon>
        <taxon>Heligmosomoides</taxon>
    </lineage>
</organism>
<dbReference type="Proteomes" id="UP000050761">
    <property type="component" value="Unassembled WGS sequence"/>
</dbReference>
<keyword evidence="1" id="KW-0732">Signal</keyword>
<sequence length="88" mass="9782">MRFLVVLVMLVPVLILTTAEDKEKADDKVVDHITSGQANPVHEKHSGPRTGLACPDVIWSTTPSGVQFWVLKSNCLIFLMNSRVLIRP</sequence>
<reference evidence="2 3" key="1">
    <citation type="submission" date="2018-11" db="EMBL/GenBank/DDBJ databases">
        <authorList>
            <consortium name="Pathogen Informatics"/>
        </authorList>
    </citation>
    <scope>NUCLEOTIDE SEQUENCE [LARGE SCALE GENOMIC DNA]</scope>
</reference>
<evidence type="ECO:0000313" key="3">
    <source>
        <dbReference type="Proteomes" id="UP000050761"/>
    </source>
</evidence>